<dbReference type="EMBL" id="BMJD01000043">
    <property type="protein sequence ID" value="GGB56548.1"/>
    <property type="molecule type" value="Genomic_DNA"/>
</dbReference>
<organism evidence="1 2">
    <name type="scientific">Lentibacillus populi</name>
    <dbReference type="NCBI Taxonomy" id="1827502"/>
    <lineage>
        <taxon>Bacteria</taxon>
        <taxon>Bacillati</taxon>
        <taxon>Bacillota</taxon>
        <taxon>Bacilli</taxon>
        <taxon>Bacillales</taxon>
        <taxon>Bacillaceae</taxon>
        <taxon>Lentibacillus</taxon>
    </lineage>
</organism>
<sequence length="101" mass="12001">MIDTNQVKTIINERKKIHPDDPSTKIKWQELIDVFTKNEDDTIHCLVNCDKEDIEWISEVFEDISEKLQSKKFIECIELLQKKYPELDLKTDVDFAKEAMK</sequence>
<gene>
    <name evidence="1" type="ORF">GCM10011409_37670</name>
</gene>
<dbReference type="RefSeq" id="WP_230856085.1">
    <property type="nucleotide sequence ID" value="NZ_BMJD01000043.1"/>
</dbReference>
<keyword evidence="2" id="KW-1185">Reference proteome</keyword>
<comment type="caution">
    <text evidence="1">The sequence shown here is derived from an EMBL/GenBank/DDBJ whole genome shotgun (WGS) entry which is preliminary data.</text>
</comment>
<protein>
    <submittedName>
        <fullName evidence="1">Uncharacterized protein</fullName>
    </submittedName>
</protein>
<reference evidence="1" key="2">
    <citation type="submission" date="2020-09" db="EMBL/GenBank/DDBJ databases">
        <authorList>
            <person name="Sun Q."/>
            <person name="Zhou Y."/>
        </authorList>
    </citation>
    <scope>NUCLEOTIDE SEQUENCE</scope>
    <source>
        <strain evidence="1">CGMCC 1.15454</strain>
    </source>
</reference>
<accession>A0A9W5U193</accession>
<proteinExistence type="predicted"/>
<evidence type="ECO:0000313" key="2">
    <source>
        <dbReference type="Proteomes" id="UP000621492"/>
    </source>
</evidence>
<dbReference type="AlphaFoldDB" id="A0A9W5U193"/>
<name>A0A9W5U193_9BACI</name>
<evidence type="ECO:0000313" key="1">
    <source>
        <dbReference type="EMBL" id="GGB56548.1"/>
    </source>
</evidence>
<reference evidence="1" key="1">
    <citation type="journal article" date="2014" name="Int. J. Syst. Evol. Microbiol.">
        <title>Complete genome sequence of Corynebacterium casei LMG S-19264T (=DSM 44701T), isolated from a smear-ripened cheese.</title>
        <authorList>
            <consortium name="US DOE Joint Genome Institute (JGI-PGF)"/>
            <person name="Walter F."/>
            <person name="Albersmeier A."/>
            <person name="Kalinowski J."/>
            <person name="Ruckert C."/>
        </authorList>
    </citation>
    <scope>NUCLEOTIDE SEQUENCE</scope>
    <source>
        <strain evidence="1">CGMCC 1.15454</strain>
    </source>
</reference>
<dbReference type="Proteomes" id="UP000621492">
    <property type="component" value="Unassembled WGS sequence"/>
</dbReference>